<keyword evidence="2" id="KW-1185">Reference proteome</keyword>
<dbReference type="AlphaFoldDB" id="A0A4Y2L1S9"/>
<accession>A0A4Y2L1S9</accession>
<proteinExistence type="predicted"/>
<dbReference type="OrthoDB" id="8036689at2759"/>
<dbReference type="PANTHER" id="PTHR47331">
    <property type="entry name" value="PHD-TYPE DOMAIN-CONTAINING PROTEIN"/>
    <property type="match status" value="1"/>
</dbReference>
<dbReference type="EMBL" id="BGPR01005184">
    <property type="protein sequence ID" value="GBN07733.1"/>
    <property type="molecule type" value="Genomic_DNA"/>
</dbReference>
<organism evidence="1 2">
    <name type="scientific">Araneus ventricosus</name>
    <name type="common">Orbweaver spider</name>
    <name type="synonym">Epeira ventricosa</name>
    <dbReference type="NCBI Taxonomy" id="182803"/>
    <lineage>
        <taxon>Eukaryota</taxon>
        <taxon>Metazoa</taxon>
        <taxon>Ecdysozoa</taxon>
        <taxon>Arthropoda</taxon>
        <taxon>Chelicerata</taxon>
        <taxon>Arachnida</taxon>
        <taxon>Araneae</taxon>
        <taxon>Araneomorphae</taxon>
        <taxon>Entelegynae</taxon>
        <taxon>Araneoidea</taxon>
        <taxon>Araneidae</taxon>
        <taxon>Araneus</taxon>
    </lineage>
</organism>
<protein>
    <submittedName>
        <fullName evidence="1">Uncharacterized protein</fullName>
    </submittedName>
</protein>
<evidence type="ECO:0000313" key="1">
    <source>
        <dbReference type="EMBL" id="GBN07733.1"/>
    </source>
</evidence>
<evidence type="ECO:0000313" key="2">
    <source>
        <dbReference type="Proteomes" id="UP000499080"/>
    </source>
</evidence>
<reference evidence="1 2" key="1">
    <citation type="journal article" date="2019" name="Sci. Rep.">
        <title>Orb-weaving spider Araneus ventricosus genome elucidates the spidroin gene catalogue.</title>
        <authorList>
            <person name="Kono N."/>
            <person name="Nakamura H."/>
            <person name="Ohtoshi R."/>
            <person name="Moran D.A.P."/>
            <person name="Shinohara A."/>
            <person name="Yoshida Y."/>
            <person name="Fujiwara M."/>
            <person name="Mori M."/>
            <person name="Tomita M."/>
            <person name="Arakawa K."/>
        </authorList>
    </citation>
    <scope>NUCLEOTIDE SEQUENCE [LARGE SCALE GENOMIC DNA]</scope>
</reference>
<dbReference type="Pfam" id="PF05380">
    <property type="entry name" value="Peptidase_A17"/>
    <property type="match status" value="1"/>
</dbReference>
<sequence>MSKCGFELREWEHTGECKETNNKNETQVLGLLWNKELDTLNINMYWLDDLNMEKISKRSILSIVQKVFDPFGFVSPVMLCPKIMLQKAWRMGISWDQEITDELRKEFLQWFQELRILKDIQIPRCIQTSSKDLSSCTIHTFVDGRKDDYAAVTFSIFEKGDRIELFLLAAKSRVAPLRGVTISADLPSRGCKAKQLITLRWWERPHWLKDSSQFKIIMDSSNQIWNEGEIGKEKSKTTYTLTSNEGITCYYRYFSNYVRIIRLVAWILCFKHNCQTLMARKQRERHIHNFIKQK</sequence>
<dbReference type="InterPro" id="IPR008042">
    <property type="entry name" value="Retrotrans_Pao"/>
</dbReference>
<dbReference type="Proteomes" id="UP000499080">
    <property type="component" value="Unassembled WGS sequence"/>
</dbReference>
<name>A0A4Y2L1S9_ARAVE</name>
<comment type="caution">
    <text evidence="1">The sequence shown here is derived from an EMBL/GenBank/DDBJ whole genome shotgun (WGS) entry which is preliminary data.</text>
</comment>
<gene>
    <name evidence="1" type="ORF">AVEN_251411_1</name>
</gene>